<dbReference type="VEuPathDB" id="VectorBase:MDOMA2_020596"/>
<dbReference type="Pfam" id="PF12796">
    <property type="entry name" value="Ank_2"/>
    <property type="match status" value="2"/>
</dbReference>
<reference evidence="5" key="1">
    <citation type="submission" date="2020-05" db="UniProtKB">
        <authorList>
            <consortium name="EnsemblMetazoa"/>
        </authorList>
    </citation>
    <scope>IDENTIFICATION</scope>
    <source>
        <strain evidence="5">Aabys</strain>
    </source>
</reference>
<dbReference type="GO" id="GO:0045944">
    <property type="term" value="P:positive regulation of transcription by RNA polymerase II"/>
    <property type="evidence" value="ECO:0007669"/>
    <property type="project" value="TreeGrafter"/>
</dbReference>
<dbReference type="VEuPathDB" id="VectorBase:MDOA015141"/>
<gene>
    <name evidence="5" type="primary">101888873</name>
</gene>
<dbReference type="InterPro" id="IPR002110">
    <property type="entry name" value="Ankyrin_rpt"/>
</dbReference>
<protein>
    <submittedName>
        <fullName evidence="5">Uncharacterized protein</fullName>
    </submittedName>
</protein>
<dbReference type="SMART" id="SM00248">
    <property type="entry name" value="ANK"/>
    <property type="match status" value="4"/>
</dbReference>
<evidence type="ECO:0000313" key="5">
    <source>
        <dbReference type="EnsemblMetazoa" id="MDOA015141-PD"/>
    </source>
</evidence>
<proteinExistence type="predicted"/>
<dbReference type="PRINTS" id="PR01415">
    <property type="entry name" value="ANKYRIN"/>
</dbReference>
<dbReference type="InterPro" id="IPR036770">
    <property type="entry name" value="Ankyrin_rpt-contain_sf"/>
</dbReference>
<dbReference type="PANTHER" id="PTHR24193:SF121">
    <property type="entry name" value="ADA2A-CONTAINING COMPLEX COMPONENT 3, ISOFORM D"/>
    <property type="match status" value="1"/>
</dbReference>
<keyword evidence="2 3" id="KW-0040">ANK repeat</keyword>
<evidence type="ECO:0000256" key="2">
    <source>
        <dbReference type="ARBA" id="ARBA00023043"/>
    </source>
</evidence>
<keyword evidence="4" id="KW-0175">Coiled coil</keyword>
<dbReference type="RefSeq" id="XP_011290544.2">
    <property type="nucleotide sequence ID" value="XM_011292242.3"/>
</dbReference>
<dbReference type="GO" id="GO:0000976">
    <property type="term" value="F:transcription cis-regulatory region binding"/>
    <property type="evidence" value="ECO:0007669"/>
    <property type="project" value="TreeGrafter"/>
</dbReference>
<dbReference type="OrthoDB" id="341259at2759"/>
<dbReference type="EnsemblMetazoa" id="MDOA015141-RD">
    <property type="protein sequence ID" value="MDOA015141-PD"/>
    <property type="gene ID" value="MDOA015141"/>
</dbReference>
<organism evidence="5">
    <name type="scientific">Musca domestica</name>
    <name type="common">House fly</name>
    <dbReference type="NCBI Taxonomy" id="7370"/>
    <lineage>
        <taxon>Eukaryota</taxon>
        <taxon>Metazoa</taxon>
        <taxon>Ecdysozoa</taxon>
        <taxon>Arthropoda</taxon>
        <taxon>Hexapoda</taxon>
        <taxon>Insecta</taxon>
        <taxon>Pterygota</taxon>
        <taxon>Neoptera</taxon>
        <taxon>Endopterygota</taxon>
        <taxon>Diptera</taxon>
        <taxon>Brachycera</taxon>
        <taxon>Muscomorpha</taxon>
        <taxon>Muscoidea</taxon>
        <taxon>Muscidae</taxon>
        <taxon>Musca</taxon>
    </lineage>
</organism>
<dbReference type="GO" id="GO:0005634">
    <property type="term" value="C:nucleus"/>
    <property type="evidence" value="ECO:0007669"/>
    <property type="project" value="TreeGrafter"/>
</dbReference>
<dbReference type="AlphaFoldDB" id="A0A1I8NHB4"/>
<feature type="coiled-coil region" evidence="4">
    <location>
        <begin position="593"/>
        <end position="641"/>
    </location>
</feature>
<feature type="repeat" description="ANK" evidence="3">
    <location>
        <begin position="135"/>
        <end position="167"/>
    </location>
</feature>
<dbReference type="InterPro" id="IPR050663">
    <property type="entry name" value="Ankyrin-SOCS_Box"/>
</dbReference>
<sequence>MVGAGPGGGDNNKIVATLRSDCKVVYPTNQAASTTLEHQLASLMNYKIRTEGEIANKSLNTLSVPTTVVDLGKQLLQYARDSDVKGVKNALSRGAPFTSDWLGMSALHFAAMNNQYEISQVLLNGGINKDSKTKVDRTPLHLASYYGNEQIVELLLSKNCAVNPKDMLRMTPLHWAVEKRHKSIVRLLLKHNADVTVVTKFGRTPLAIAVLTEQADLLEELESARQAQANRTFNEQHEKAVLKNRKETSEAVNSIMGLTEANEESEGNANARVQDGEEYMAQNEYAAAKIAELENIKETGIIGDSTINLLKSHGISMMPDDDTSKDMLNTALQNGRQLILSEGGKLLLNETKKIQNNNNTNLNNNNNFNINGSNKTIVPARARNDSATYVSSSSNSNVSRLKPNVITKAKDNQHVTKNKNIRIISINDFKKLYGNTNLKTMQKLPQSVTSQQRVVNVRQPMQMKQQQVKLDMKSVDTGSSRQQVAPQENIGVLEEDILPHIIQVSNKDENDIIELEAQKSHTLAKTVPSHQQSTIAKQAVRLVPAKRVEHMNTVPVRQMNAAKTIKLNPSKPLPSQDSKSTPVAPSVIPLLTVPEICRQLLELRKQNDELRRKFEIAQKEKEELRLRLDRLEELLLVERTEEEYNNS</sequence>
<dbReference type="SUPFAM" id="SSF48403">
    <property type="entry name" value="Ankyrin repeat"/>
    <property type="match status" value="1"/>
</dbReference>
<dbReference type="EnsemblMetazoa" id="MDOA015141-RB">
    <property type="protein sequence ID" value="MDOA015141-PB"/>
    <property type="gene ID" value="MDOA015141"/>
</dbReference>
<dbReference type="PROSITE" id="PS50088">
    <property type="entry name" value="ANK_REPEAT"/>
    <property type="match status" value="3"/>
</dbReference>
<dbReference type="PROSITE" id="PS50297">
    <property type="entry name" value="ANK_REP_REGION"/>
    <property type="match status" value="3"/>
</dbReference>
<name>A0A1I8NHB4_MUSDO</name>
<dbReference type="Gene3D" id="1.25.40.20">
    <property type="entry name" value="Ankyrin repeat-containing domain"/>
    <property type="match status" value="1"/>
</dbReference>
<keyword evidence="1" id="KW-0677">Repeat</keyword>
<evidence type="ECO:0000256" key="3">
    <source>
        <dbReference type="PROSITE-ProRule" id="PRU00023"/>
    </source>
</evidence>
<feature type="repeat" description="ANK" evidence="3">
    <location>
        <begin position="168"/>
        <end position="200"/>
    </location>
</feature>
<evidence type="ECO:0000256" key="4">
    <source>
        <dbReference type="SAM" id="Coils"/>
    </source>
</evidence>
<dbReference type="KEGG" id="mde:101888873"/>
<evidence type="ECO:0000256" key="1">
    <source>
        <dbReference type="ARBA" id="ARBA00022737"/>
    </source>
</evidence>
<accession>A0A1I8NHB4</accession>
<feature type="repeat" description="ANK" evidence="3">
    <location>
        <begin position="102"/>
        <end position="134"/>
    </location>
</feature>
<dbReference type="PANTHER" id="PTHR24193">
    <property type="entry name" value="ANKYRIN REPEAT PROTEIN"/>
    <property type="match status" value="1"/>
</dbReference>
<dbReference type="STRING" id="7370.A0A1I8NHB4"/>